<feature type="transmembrane region" description="Helical" evidence="6">
    <location>
        <begin position="309"/>
        <end position="326"/>
    </location>
</feature>
<keyword evidence="2" id="KW-1003">Cell membrane</keyword>
<organism evidence="7 8">
    <name type="scientific">Azospirillum oryzae</name>
    <dbReference type="NCBI Taxonomy" id="286727"/>
    <lineage>
        <taxon>Bacteria</taxon>
        <taxon>Pseudomonadati</taxon>
        <taxon>Pseudomonadota</taxon>
        <taxon>Alphaproteobacteria</taxon>
        <taxon>Rhodospirillales</taxon>
        <taxon>Azospirillaceae</taxon>
        <taxon>Azospirillum</taxon>
    </lineage>
</organism>
<keyword evidence="3 6" id="KW-0812">Transmembrane</keyword>
<evidence type="ECO:0000256" key="1">
    <source>
        <dbReference type="ARBA" id="ARBA00004651"/>
    </source>
</evidence>
<dbReference type="GO" id="GO:0005886">
    <property type="term" value="C:plasma membrane"/>
    <property type="evidence" value="ECO:0007669"/>
    <property type="project" value="UniProtKB-SubCell"/>
</dbReference>
<reference evidence="7 8" key="1">
    <citation type="submission" date="2017-04" db="EMBL/GenBank/DDBJ databases">
        <authorList>
            <person name="Afonso C.L."/>
            <person name="Miller P.J."/>
            <person name="Scott M.A."/>
            <person name="Spackman E."/>
            <person name="Goraichik I."/>
            <person name="Dimitrov K.M."/>
            <person name="Suarez D.L."/>
            <person name="Swayne D.E."/>
        </authorList>
    </citation>
    <scope>NUCLEOTIDE SEQUENCE [LARGE SCALE GENOMIC DNA]</scope>
    <source>
        <strain evidence="7 8">A2P</strain>
    </source>
</reference>
<dbReference type="PANTHER" id="PTHR30250:SF11">
    <property type="entry name" value="O-ANTIGEN TRANSPORTER-RELATED"/>
    <property type="match status" value="1"/>
</dbReference>
<dbReference type="Proteomes" id="UP000192936">
    <property type="component" value="Unassembled WGS sequence"/>
</dbReference>
<feature type="transmembrane region" description="Helical" evidence="6">
    <location>
        <begin position="65"/>
        <end position="98"/>
    </location>
</feature>
<evidence type="ECO:0000256" key="3">
    <source>
        <dbReference type="ARBA" id="ARBA00022692"/>
    </source>
</evidence>
<evidence type="ECO:0000313" key="8">
    <source>
        <dbReference type="Proteomes" id="UP000192936"/>
    </source>
</evidence>
<proteinExistence type="predicted"/>
<keyword evidence="4 6" id="KW-1133">Transmembrane helix</keyword>
<dbReference type="STRING" id="286727.SAMN02982917_2272"/>
<dbReference type="AlphaFoldDB" id="A0A1X7F1R2"/>
<evidence type="ECO:0000256" key="2">
    <source>
        <dbReference type="ARBA" id="ARBA00022475"/>
    </source>
</evidence>
<evidence type="ECO:0000256" key="6">
    <source>
        <dbReference type="SAM" id="Phobius"/>
    </source>
</evidence>
<feature type="transmembrane region" description="Helical" evidence="6">
    <location>
        <begin position="20"/>
        <end position="45"/>
    </location>
</feature>
<dbReference type="EMBL" id="FXAK01000004">
    <property type="protein sequence ID" value="SMF44025.1"/>
    <property type="molecule type" value="Genomic_DNA"/>
</dbReference>
<dbReference type="PANTHER" id="PTHR30250">
    <property type="entry name" value="PST FAMILY PREDICTED COLANIC ACID TRANSPORTER"/>
    <property type="match status" value="1"/>
</dbReference>
<evidence type="ECO:0000313" key="7">
    <source>
        <dbReference type="EMBL" id="SMF44025.1"/>
    </source>
</evidence>
<sequence>MGCRLLLVMFLARYLDLEALGAYGLVAGGAAVGPVLLGLGLTHLIARDAEAQDGGTVAGAMCRAWGIAGIGYTAILVVGIGFCAAGAAPDWLCLAVAVTFLEHINNDIFHVLSNRSRPLLANVAMFVRSAAWVIIYLAVAVAFPQFRSLEWVLVLWACGGFAGVAIFAAVTRRWLWRSAARTALRRSTITDALWRARLLYAADLAAVSGLYLDRYLVSLFLGIEAAGTYFLFWSVANAANTLVTMGVMQIQRPRLIRAWRIGGAASHRRLARSFANRTAVAAVAISTAIGLAFQVGAPLAGVLPVNTNISTIFWAVMAGTVVRTLSDFGAMAQYTAGLDAAMAMCNLATAVMSATFLTILVPVAGIAGAGAAAALAFTISGWLRLRTLPATECLQADQLDAAQGD</sequence>
<feature type="transmembrane region" description="Helical" evidence="6">
    <location>
        <begin position="278"/>
        <end position="297"/>
    </location>
</feature>
<feature type="transmembrane region" description="Helical" evidence="6">
    <location>
        <begin position="366"/>
        <end position="385"/>
    </location>
</feature>
<feature type="transmembrane region" description="Helical" evidence="6">
    <location>
        <begin position="119"/>
        <end position="139"/>
    </location>
</feature>
<evidence type="ECO:0000256" key="5">
    <source>
        <dbReference type="ARBA" id="ARBA00023136"/>
    </source>
</evidence>
<feature type="transmembrane region" description="Helical" evidence="6">
    <location>
        <begin position="151"/>
        <end position="171"/>
    </location>
</feature>
<name>A0A1X7F1R2_9PROT</name>
<gene>
    <name evidence="7" type="ORF">SAMN02982917_2272</name>
</gene>
<accession>A0A1X7F1R2</accession>
<comment type="subcellular location">
    <subcellularLocation>
        <location evidence="1">Cell membrane</location>
        <topology evidence="1">Multi-pass membrane protein</topology>
    </subcellularLocation>
</comment>
<evidence type="ECO:0000256" key="4">
    <source>
        <dbReference type="ARBA" id="ARBA00022989"/>
    </source>
</evidence>
<protein>
    <submittedName>
        <fullName evidence="7">Membrane protein involved in the export of O-antigen and teichoic acid</fullName>
    </submittedName>
</protein>
<dbReference type="InterPro" id="IPR050833">
    <property type="entry name" value="Poly_Biosynth_Transport"/>
</dbReference>
<feature type="transmembrane region" description="Helical" evidence="6">
    <location>
        <begin position="338"/>
        <end position="360"/>
    </location>
</feature>
<keyword evidence="5 6" id="KW-0472">Membrane</keyword>